<accession>A0ABX0VD80</accession>
<dbReference type="EMBL" id="JAATJS010000004">
    <property type="protein sequence ID" value="NIX77798.1"/>
    <property type="molecule type" value="Genomic_DNA"/>
</dbReference>
<organism evidence="1 2">
    <name type="scientific">Microvirga terricola</name>
    <dbReference type="NCBI Taxonomy" id="2719797"/>
    <lineage>
        <taxon>Bacteria</taxon>
        <taxon>Pseudomonadati</taxon>
        <taxon>Pseudomonadota</taxon>
        <taxon>Alphaproteobacteria</taxon>
        <taxon>Hyphomicrobiales</taxon>
        <taxon>Methylobacteriaceae</taxon>
        <taxon>Microvirga</taxon>
    </lineage>
</organism>
<dbReference type="RefSeq" id="WP_167673681.1">
    <property type="nucleotide sequence ID" value="NZ_JAATJS010000004.1"/>
</dbReference>
<sequence length="135" mass="14743">MMNATLRDFIETVIDKKIISADDVDHLQRHVLSDGLKSRVEAEALLALDRAVEADESWAGALKTLVVDFSVLRLRSAGMGDDVQWLATVLEVGGPSETAMAIAYAVLDQAERVDTALLDFIMRGRQQARQSCLAA</sequence>
<keyword evidence="2" id="KW-1185">Reference proteome</keyword>
<name>A0ABX0VD80_9HYPH</name>
<evidence type="ECO:0000313" key="1">
    <source>
        <dbReference type="EMBL" id="NIX77798.1"/>
    </source>
</evidence>
<evidence type="ECO:0000313" key="2">
    <source>
        <dbReference type="Proteomes" id="UP000707352"/>
    </source>
</evidence>
<protein>
    <recommendedName>
        <fullName evidence="3">DUF2336 domain-containing protein</fullName>
    </recommendedName>
</protein>
<gene>
    <name evidence="1" type="ORF">HB375_14445</name>
</gene>
<dbReference type="Proteomes" id="UP000707352">
    <property type="component" value="Unassembled WGS sequence"/>
</dbReference>
<proteinExistence type="predicted"/>
<reference evidence="1 2" key="1">
    <citation type="submission" date="2020-03" db="EMBL/GenBank/DDBJ databases">
        <title>The genome sequence of Microvirga sp. c23x22.</title>
        <authorList>
            <person name="Zhang X."/>
        </authorList>
    </citation>
    <scope>NUCLEOTIDE SEQUENCE [LARGE SCALE GENOMIC DNA]</scope>
    <source>
        <strain evidence="2">c23x22</strain>
    </source>
</reference>
<comment type="caution">
    <text evidence="1">The sequence shown here is derived from an EMBL/GenBank/DDBJ whole genome shotgun (WGS) entry which is preliminary data.</text>
</comment>
<evidence type="ECO:0008006" key="3">
    <source>
        <dbReference type="Google" id="ProtNLM"/>
    </source>
</evidence>